<protein>
    <submittedName>
        <fullName evidence="2">Tubby C-terminal domain-containing protein</fullName>
    </submittedName>
</protein>
<evidence type="ECO:0000313" key="2">
    <source>
        <dbReference type="WBParaSite" id="Pan_g20622.t1"/>
    </source>
</evidence>
<accession>A0A7E4VGQ9</accession>
<reference evidence="1" key="1">
    <citation type="journal article" date="2013" name="Genetics">
        <title>The draft genome and transcriptome of Panagrellus redivivus are shaped by the harsh demands of a free-living lifestyle.</title>
        <authorList>
            <person name="Srinivasan J."/>
            <person name="Dillman A.R."/>
            <person name="Macchietto M.G."/>
            <person name="Heikkinen L."/>
            <person name="Lakso M."/>
            <person name="Fracchia K.M."/>
            <person name="Antoshechkin I."/>
            <person name="Mortazavi A."/>
            <person name="Wong G."/>
            <person name="Sternberg P.W."/>
        </authorList>
    </citation>
    <scope>NUCLEOTIDE SEQUENCE [LARGE SCALE GENOMIC DNA]</scope>
    <source>
        <strain evidence="1">MT8872</strain>
    </source>
</reference>
<organism evidence="1 2">
    <name type="scientific">Panagrellus redivivus</name>
    <name type="common">Microworm</name>
    <dbReference type="NCBI Taxonomy" id="6233"/>
    <lineage>
        <taxon>Eukaryota</taxon>
        <taxon>Metazoa</taxon>
        <taxon>Ecdysozoa</taxon>
        <taxon>Nematoda</taxon>
        <taxon>Chromadorea</taxon>
        <taxon>Rhabditida</taxon>
        <taxon>Tylenchina</taxon>
        <taxon>Panagrolaimomorpha</taxon>
        <taxon>Panagrolaimoidea</taxon>
        <taxon>Panagrolaimidae</taxon>
        <taxon>Panagrellus</taxon>
    </lineage>
</organism>
<dbReference type="Proteomes" id="UP000492821">
    <property type="component" value="Unassembled WGS sequence"/>
</dbReference>
<name>A0A7E4VGQ9_PANRE</name>
<keyword evidence="1" id="KW-1185">Reference proteome</keyword>
<dbReference type="AlphaFoldDB" id="A0A7E4VGQ9"/>
<proteinExistence type="predicted"/>
<evidence type="ECO:0000313" key="1">
    <source>
        <dbReference type="Proteomes" id="UP000492821"/>
    </source>
</evidence>
<sequence>MSTFLQNSSWRRRLTAHSRMKNRIIAARSDKFASSVKDAGQGCIEITLTQPPDLYLYVSVSSLVAVAVAQAF</sequence>
<reference evidence="2" key="2">
    <citation type="submission" date="2020-10" db="UniProtKB">
        <authorList>
            <consortium name="WormBaseParasite"/>
        </authorList>
    </citation>
    <scope>IDENTIFICATION</scope>
</reference>
<dbReference type="WBParaSite" id="Pan_g20622.t1">
    <property type="protein sequence ID" value="Pan_g20622.t1"/>
    <property type="gene ID" value="Pan_g20622"/>
</dbReference>